<sequence length="110" mass="12600">MKKLVVLTGSGISAESGIRTFREMGGLWEEYDVHEVASPQGWNSDMDLVLRFYNERRKQLHACEPNDGHHTLAELEKYFDVEIITQNVDNLHERAGSTKILHLHGELIKV</sequence>
<comment type="caution">
    <text evidence="4">The sequence shown here is derived from an EMBL/GenBank/DDBJ whole genome shotgun (WGS) entry which is preliminary data.</text>
</comment>
<feature type="domain" description="Deacetylase sirtuin-type" evidence="3">
    <location>
        <begin position="1"/>
        <end position="110"/>
    </location>
</feature>
<feature type="non-terminal residue" evidence="4">
    <location>
        <position position="110"/>
    </location>
</feature>
<proteinExistence type="predicted"/>
<evidence type="ECO:0000313" key="4">
    <source>
        <dbReference type="EMBL" id="KKL13419.1"/>
    </source>
</evidence>
<accession>A0A0F9AUZ7</accession>
<organism evidence="4">
    <name type="scientific">marine sediment metagenome</name>
    <dbReference type="NCBI Taxonomy" id="412755"/>
    <lineage>
        <taxon>unclassified sequences</taxon>
        <taxon>metagenomes</taxon>
        <taxon>ecological metagenomes</taxon>
    </lineage>
</organism>
<dbReference type="SUPFAM" id="SSF52467">
    <property type="entry name" value="DHS-like NAD/FAD-binding domain"/>
    <property type="match status" value="1"/>
</dbReference>
<dbReference type="Gene3D" id="3.30.1600.10">
    <property type="entry name" value="SIR2/SIRT2 'Small Domain"/>
    <property type="match status" value="1"/>
</dbReference>
<gene>
    <name evidence="4" type="ORF">LCGC14_2525960</name>
</gene>
<dbReference type="PANTHER" id="PTHR11085:SF4">
    <property type="entry name" value="NAD-DEPENDENT PROTEIN DEACYLASE"/>
    <property type="match status" value="1"/>
</dbReference>
<dbReference type="InterPro" id="IPR050134">
    <property type="entry name" value="NAD-dep_sirtuin_deacylases"/>
</dbReference>
<dbReference type="Gene3D" id="3.40.50.1220">
    <property type="entry name" value="TPP-binding domain"/>
    <property type="match status" value="1"/>
</dbReference>
<keyword evidence="1" id="KW-0808">Transferase</keyword>
<protein>
    <recommendedName>
        <fullName evidence="3">Deacetylase sirtuin-type domain-containing protein</fullName>
    </recommendedName>
</protein>
<evidence type="ECO:0000256" key="1">
    <source>
        <dbReference type="ARBA" id="ARBA00022679"/>
    </source>
</evidence>
<dbReference type="InterPro" id="IPR003000">
    <property type="entry name" value="Sirtuin"/>
</dbReference>
<dbReference type="AlphaFoldDB" id="A0A0F9AUZ7"/>
<evidence type="ECO:0000256" key="2">
    <source>
        <dbReference type="ARBA" id="ARBA00023027"/>
    </source>
</evidence>
<keyword evidence="2" id="KW-0520">NAD</keyword>
<reference evidence="4" key="1">
    <citation type="journal article" date="2015" name="Nature">
        <title>Complex archaea that bridge the gap between prokaryotes and eukaryotes.</title>
        <authorList>
            <person name="Spang A."/>
            <person name="Saw J.H."/>
            <person name="Jorgensen S.L."/>
            <person name="Zaremba-Niedzwiedzka K."/>
            <person name="Martijn J."/>
            <person name="Lind A.E."/>
            <person name="van Eijk R."/>
            <person name="Schleper C."/>
            <person name="Guy L."/>
            <person name="Ettema T.J."/>
        </authorList>
    </citation>
    <scope>NUCLEOTIDE SEQUENCE</scope>
</reference>
<dbReference type="EMBL" id="LAZR01040862">
    <property type="protein sequence ID" value="KKL13419.1"/>
    <property type="molecule type" value="Genomic_DNA"/>
</dbReference>
<dbReference type="InterPro" id="IPR029035">
    <property type="entry name" value="DHS-like_NAD/FAD-binding_dom"/>
</dbReference>
<dbReference type="GO" id="GO:0070403">
    <property type="term" value="F:NAD+ binding"/>
    <property type="evidence" value="ECO:0007669"/>
    <property type="project" value="InterPro"/>
</dbReference>
<dbReference type="Pfam" id="PF02146">
    <property type="entry name" value="SIR2"/>
    <property type="match status" value="1"/>
</dbReference>
<evidence type="ECO:0000259" key="3">
    <source>
        <dbReference type="PROSITE" id="PS50305"/>
    </source>
</evidence>
<dbReference type="InterPro" id="IPR026590">
    <property type="entry name" value="Ssirtuin_cat_dom"/>
</dbReference>
<dbReference type="InterPro" id="IPR026591">
    <property type="entry name" value="Sirtuin_cat_small_dom_sf"/>
</dbReference>
<dbReference type="PROSITE" id="PS50305">
    <property type="entry name" value="SIRTUIN"/>
    <property type="match status" value="1"/>
</dbReference>
<dbReference type="PANTHER" id="PTHR11085">
    <property type="entry name" value="NAD-DEPENDENT PROTEIN DEACYLASE SIRTUIN-5, MITOCHONDRIAL-RELATED"/>
    <property type="match status" value="1"/>
</dbReference>
<name>A0A0F9AUZ7_9ZZZZ</name>
<dbReference type="GO" id="GO:0017136">
    <property type="term" value="F:histone deacetylase activity, NAD-dependent"/>
    <property type="evidence" value="ECO:0007669"/>
    <property type="project" value="TreeGrafter"/>
</dbReference>